<dbReference type="EMBL" id="MU006300">
    <property type="protein sequence ID" value="KAF2851876.1"/>
    <property type="molecule type" value="Genomic_DNA"/>
</dbReference>
<protein>
    <submittedName>
        <fullName evidence="1">Uncharacterized protein</fullName>
    </submittedName>
</protein>
<dbReference type="Proteomes" id="UP000799423">
    <property type="component" value="Unassembled WGS sequence"/>
</dbReference>
<evidence type="ECO:0000313" key="1">
    <source>
        <dbReference type="EMBL" id="KAF2851876.1"/>
    </source>
</evidence>
<proteinExistence type="predicted"/>
<accession>A0A6A7B8J8</accession>
<gene>
    <name evidence="1" type="ORF">T440DRAFT_527291</name>
</gene>
<sequence>MAVKDIPCSTQYGASQLNAASVMAPSVIAPRGVIDQDMLVLVSSPGLPSLVQRRAHLPVSYCANTCRAGPASADCANWSQDALSGMANAAVRLGDIHTASCTLSDPPLLKVPQSPAQRSPSNVQHGQCGQHGIQVRWHTPTAKMAGVVEALSASNQNPVLALVRNEPPQGPAKPAKPIDKFVHLYLR</sequence>
<keyword evidence="2" id="KW-1185">Reference proteome</keyword>
<dbReference type="AlphaFoldDB" id="A0A6A7B8J8"/>
<name>A0A6A7B8J8_9PLEO</name>
<evidence type="ECO:0000313" key="2">
    <source>
        <dbReference type="Proteomes" id="UP000799423"/>
    </source>
</evidence>
<reference evidence="1" key="1">
    <citation type="submission" date="2020-01" db="EMBL/GenBank/DDBJ databases">
        <authorList>
            <consortium name="DOE Joint Genome Institute"/>
            <person name="Haridas S."/>
            <person name="Albert R."/>
            <person name="Binder M."/>
            <person name="Bloem J."/>
            <person name="Labutti K."/>
            <person name="Salamov A."/>
            <person name="Andreopoulos B."/>
            <person name="Baker S.E."/>
            <person name="Barry K."/>
            <person name="Bills G."/>
            <person name="Bluhm B.H."/>
            <person name="Cannon C."/>
            <person name="Castanera R."/>
            <person name="Culley D.E."/>
            <person name="Daum C."/>
            <person name="Ezra D."/>
            <person name="Gonzalez J.B."/>
            <person name="Henrissat B."/>
            <person name="Kuo A."/>
            <person name="Liang C."/>
            <person name="Lipzen A."/>
            <person name="Lutzoni F."/>
            <person name="Magnuson J."/>
            <person name="Mondo S."/>
            <person name="Nolan M."/>
            <person name="Ohm R."/>
            <person name="Pangilinan J."/>
            <person name="Park H.-J."/>
            <person name="Ramirez L."/>
            <person name="Alfaro M."/>
            <person name="Sun H."/>
            <person name="Tritt A."/>
            <person name="Yoshinaga Y."/>
            <person name="Zwiers L.-H."/>
            <person name="Turgeon B.G."/>
            <person name="Goodwin S.B."/>
            <person name="Spatafora J.W."/>
            <person name="Crous P.W."/>
            <person name="Grigoriev I.V."/>
        </authorList>
    </citation>
    <scope>NUCLEOTIDE SEQUENCE</scope>
    <source>
        <strain evidence="1">IPT5</strain>
    </source>
</reference>
<organism evidence="1 2">
    <name type="scientific">Plenodomus tracheiphilus IPT5</name>
    <dbReference type="NCBI Taxonomy" id="1408161"/>
    <lineage>
        <taxon>Eukaryota</taxon>
        <taxon>Fungi</taxon>
        <taxon>Dikarya</taxon>
        <taxon>Ascomycota</taxon>
        <taxon>Pezizomycotina</taxon>
        <taxon>Dothideomycetes</taxon>
        <taxon>Pleosporomycetidae</taxon>
        <taxon>Pleosporales</taxon>
        <taxon>Pleosporineae</taxon>
        <taxon>Leptosphaeriaceae</taxon>
        <taxon>Plenodomus</taxon>
    </lineage>
</organism>